<comment type="caution">
    <text evidence="7">The sequence shown here is derived from an EMBL/GenBank/DDBJ whole genome shotgun (WGS) entry which is preliminary data.</text>
</comment>
<feature type="transmembrane region" description="Helical" evidence="5">
    <location>
        <begin position="47"/>
        <end position="66"/>
    </location>
</feature>
<keyword evidence="2 7" id="KW-0418">Kinase</keyword>
<feature type="transmembrane region" description="Helical" evidence="5">
    <location>
        <begin position="108"/>
        <end position="135"/>
    </location>
</feature>
<dbReference type="EMBL" id="SLWS01000010">
    <property type="protein sequence ID" value="TCO53672.1"/>
    <property type="molecule type" value="Genomic_DNA"/>
</dbReference>
<dbReference type="PANTHER" id="PTHR24421">
    <property type="entry name" value="NITRATE/NITRITE SENSOR PROTEIN NARX-RELATED"/>
    <property type="match status" value="1"/>
</dbReference>
<dbReference type="GO" id="GO:0046983">
    <property type="term" value="F:protein dimerization activity"/>
    <property type="evidence" value="ECO:0007669"/>
    <property type="project" value="InterPro"/>
</dbReference>
<evidence type="ECO:0000313" key="7">
    <source>
        <dbReference type="EMBL" id="TCO53672.1"/>
    </source>
</evidence>
<feature type="transmembrane region" description="Helical" evidence="5">
    <location>
        <begin position="147"/>
        <end position="168"/>
    </location>
</feature>
<dbReference type="InterPro" id="IPR036890">
    <property type="entry name" value="HATPase_C_sf"/>
</dbReference>
<dbReference type="PANTHER" id="PTHR24421:SF63">
    <property type="entry name" value="SENSOR HISTIDINE KINASE DESK"/>
    <property type="match status" value="1"/>
</dbReference>
<keyword evidence="5" id="KW-1133">Transmembrane helix</keyword>
<dbReference type="Pfam" id="PF07730">
    <property type="entry name" value="HisKA_3"/>
    <property type="match status" value="1"/>
</dbReference>
<dbReference type="InterPro" id="IPR011712">
    <property type="entry name" value="Sig_transdc_His_kin_sub3_dim/P"/>
</dbReference>
<dbReference type="Gene3D" id="3.30.565.10">
    <property type="entry name" value="Histidine kinase-like ATPase, C-terminal domain"/>
    <property type="match status" value="1"/>
</dbReference>
<keyword evidence="8" id="KW-1185">Reference proteome</keyword>
<feature type="transmembrane region" description="Helical" evidence="5">
    <location>
        <begin position="20"/>
        <end position="40"/>
    </location>
</feature>
<gene>
    <name evidence="7" type="ORF">EV192_110261</name>
</gene>
<feature type="region of interest" description="Disordered" evidence="4">
    <location>
        <begin position="384"/>
        <end position="405"/>
    </location>
</feature>
<dbReference type="InterPro" id="IPR050482">
    <property type="entry name" value="Sensor_HK_TwoCompSys"/>
</dbReference>
<evidence type="ECO:0000256" key="5">
    <source>
        <dbReference type="SAM" id="Phobius"/>
    </source>
</evidence>
<evidence type="ECO:0000256" key="1">
    <source>
        <dbReference type="ARBA" id="ARBA00022679"/>
    </source>
</evidence>
<dbReference type="Proteomes" id="UP000295680">
    <property type="component" value="Unassembled WGS sequence"/>
</dbReference>
<dbReference type="GO" id="GO:0016020">
    <property type="term" value="C:membrane"/>
    <property type="evidence" value="ECO:0007669"/>
    <property type="project" value="InterPro"/>
</dbReference>
<protein>
    <submittedName>
        <fullName evidence="7">Two-component system sensor histidine kinase DesK</fullName>
    </submittedName>
</protein>
<keyword evidence="1" id="KW-0808">Transferase</keyword>
<dbReference type="OrthoDB" id="5241784at2"/>
<dbReference type="AlphaFoldDB" id="A0A4R2J7P7"/>
<dbReference type="Gene3D" id="1.20.5.1930">
    <property type="match status" value="1"/>
</dbReference>
<reference evidence="7 8" key="1">
    <citation type="submission" date="2019-03" db="EMBL/GenBank/DDBJ databases">
        <title>Genomic Encyclopedia of Type Strains, Phase IV (KMG-IV): sequencing the most valuable type-strain genomes for metagenomic binning, comparative biology and taxonomic classification.</title>
        <authorList>
            <person name="Goeker M."/>
        </authorList>
    </citation>
    <scope>NUCLEOTIDE SEQUENCE [LARGE SCALE GENOMIC DNA]</scope>
    <source>
        <strain evidence="7 8">DSM 45934</strain>
    </source>
</reference>
<evidence type="ECO:0000259" key="6">
    <source>
        <dbReference type="Pfam" id="PF07730"/>
    </source>
</evidence>
<name>A0A4R2J7P7_9PSEU</name>
<evidence type="ECO:0000256" key="4">
    <source>
        <dbReference type="SAM" id="MobiDB-lite"/>
    </source>
</evidence>
<dbReference type="GO" id="GO:0000155">
    <property type="term" value="F:phosphorelay sensor kinase activity"/>
    <property type="evidence" value="ECO:0007669"/>
    <property type="project" value="InterPro"/>
</dbReference>
<dbReference type="CDD" id="cd16917">
    <property type="entry name" value="HATPase_UhpB-NarQ-NarX-like"/>
    <property type="match status" value="1"/>
</dbReference>
<organism evidence="7 8">
    <name type="scientific">Actinocrispum wychmicini</name>
    <dbReference type="NCBI Taxonomy" id="1213861"/>
    <lineage>
        <taxon>Bacteria</taxon>
        <taxon>Bacillati</taxon>
        <taxon>Actinomycetota</taxon>
        <taxon>Actinomycetes</taxon>
        <taxon>Pseudonocardiales</taxon>
        <taxon>Pseudonocardiaceae</taxon>
        <taxon>Actinocrispum</taxon>
    </lineage>
</organism>
<evidence type="ECO:0000313" key="8">
    <source>
        <dbReference type="Proteomes" id="UP000295680"/>
    </source>
</evidence>
<keyword evidence="5" id="KW-0812">Transmembrane</keyword>
<keyword evidence="3" id="KW-0902">Two-component regulatory system</keyword>
<evidence type="ECO:0000256" key="3">
    <source>
        <dbReference type="ARBA" id="ARBA00023012"/>
    </source>
</evidence>
<keyword evidence="5" id="KW-0472">Membrane</keyword>
<dbReference type="SUPFAM" id="SSF55874">
    <property type="entry name" value="ATPase domain of HSP90 chaperone/DNA topoisomerase II/histidine kinase"/>
    <property type="match status" value="1"/>
</dbReference>
<proteinExistence type="predicted"/>
<feature type="transmembrane region" description="Helical" evidence="5">
    <location>
        <begin position="78"/>
        <end position="96"/>
    </location>
</feature>
<accession>A0A4R2J7P7</accession>
<evidence type="ECO:0000256" key="2">
    <source>
        <dbReference type="ARBA" id="ARBA00022777"/>
    </source>
</evidence>
<sequence length="405" mass="44529">MSPDSDGNALSVNSTLAPRVARLVVVTAFSCIAMLAFFRVLLTKPTFLTGALCTVYIVLLLSIQILWMSKRAAELPVWARYSALLVQACLVYLPLLQFKQLWVGLPGFLAGSALVVMPVPFGWITAGLVVVSMAFTQAAYSGQPEDVVYITLSTTLTGLLVYGLTRLATLVTELHKAREELAKMAVARERLRFARDLHDLLGYNLSAITLKSELTHRLVIKHPARAREELVEILQISRQALADVRAVASGYREMSLDEECQSARSVLAAADVQVQMDVNYRDLPVRVSTVLATVLREGITNLLRHSKAEFCEISVRQADGRVTIEMVNDGVRDIPVDSRKDEGPGGSGIHNLSARVAELGGELTAEREGDKRFRLHAVIPLFDQQHDSDQDDGDDDLKPPLRVVS</sequence>
<feature type="domain" description="Signal transduction histidine kinase subgroup 3 dimerisation and phosphoacceptor" evidence="6">
    <location>
        <begin position="189"/>
        <end position="255"/>
    </location>
</feature>